<organism evidence="1 2">
    <name type="scientific">Nelumbo nucifera</name>
    <name type="common">Sacred lotus</name>
    <dbReference type="NCBI Taxonomy" id="4432"/>
    <lineage>
        <taxon>Eukaryota</taxon>
        <taxon>Viridiplantae</taxon>
        <taxon>Streptophyta</taxon>
        <taxon>Embryophyta</taxon>
        <taxon>Tracheophyta</taxon>
        <taxon>Spermatophyta</taxon>
        <taxon>Magnoliopsida</taxon>
        <taxon>Proteales</taxon>
        <taxon>Nelumbonaceae</taxon>
        <taxon>Nelumbo</taxon>
    </lineage>
</organism>
<reference evidence="1 2" key="1">
    <citation type="journal article" date="2020" name="Mol. Biol. Evol.">
        <title>Distinct Expression and Methylation Patterns for Genes with Different Fates following a Single Whole-Genome Duplication in Flowering Plants.</title>
        <authorList>
            <person name="Shi T."/>
            <person name="Rahmani R.S."/>
            <person name="Gugger P.F."/>
            <person name="Wang M."/>
            <person name="Li H."/>
            <person name="Zhang Y."/>
            <person name="Li Z."/>
            <person name="Wang Q."/>
            <person name="Van de Peer Y."/>
            <person name="Marchal K."/>
            <person name="Chen J."/>
        </authorList>
    </citation>
    <scope>NUCLEOTIDE SEQUENCE [LARGE SCALE GENOMIC DNA]</scope>
    <source>
        <tissue evidence="1">Leaf</tissue>
    </source>
</reference>
<proteinExistence type="predicted"/>
<accession>A0A822Y6J0</accession>
<protein>
    <submittedName>
        <fullName evidence="1">Uncharacterized protein</fullName>
    </submittedName>
</protein>
<keyword evidence="2" id="KW-1185">Reference proteome</keyword>
<evidence type="ECO:0000313" key="2">
    <source>
        <dbReference type="Proteomes" id="UP000607653"/>
    </source>
</evidence>
<evidence type="ECO:0000313" key="1">
    <source>
        <dbReference type="EMBL" id="DAD27643.1"/>
    </source>
</evidence>
<gene>
    <name evidence="1" type="ORF">HUJ06_029111</name>
</gene>
<name>A0A822Y6J0_NELNU</name>
<sequence>MEAEAEVKAFAIRALGSLFKLIEVFLWTDNAPIYEIEVSASFVRQGNLAETAGFTTLNNLWFHHFGGSVGCCPASQE</sequence>
<dbReference type="Proteomes" id="UP000607653">
    <property type="component" value="Unassembled WGS sequence"/>
</dbReference>
<comment type="caution">
    <text evidence="1">The sequence shown here is derived from an EMBL/GenBank/DDBJ whole genome shotgun (WGS) entry which is preliminary data.</text>
</comment>
<dbReference type="EMBL" id="DUZY01000002">
    <property type="protein sequence ID" value="DAD27643.1"/>
    <property type="molecule type" value="Genomic_DNA"/>
</dbReference>
<dbReference type="AlphaFoldDB" id="A0A822Y6J0"/>